<dbReference type="GO" id="GO:0005886">
    <property type="term" value="C:plasma membrane"/>
    <property type="evidence" value="ECO:0007669"/>
    <property type="project" value="InterPro"/>
</dbReference>
<organism evidence="3 4">
    <name type="scientific">Phellinidium pouzarii</name>
    <dbReference type="NCBI Taxonomy" id="167371"/>
    <lineage>
        <taxon>Eukaryota</taxon>
        <taxon>Fungi</taxon>
        <taxon>Dikarya</taxon>
        <taxon>Basidiomycota</taxon>
        <taxon>Agaricomycotina</taxon>
        <taxon>Agaricomycetes</taxon>
        <taxon>Hymenochaetales</taxon>
        <taxon>Hymenochaetaceae</taxon>
        <taxon>Phellinidium</taxon>
    </lineage>
</organism>
<evidence type="ECO:0000313" key="4">
    <source>
        <dbReference type="Proteomes" id="UP000308199"/>
    </source>
</evidence>
<dbReference type="GO" id="GO:0035838">
    <property type="term" value="C:growing cell tip"/>
    <property type="evidence" value="ECO:0007669"/>
    <property type="project" value="TreeGrafter"/>
</dbReference>
<sequence length="286" mass="30498">MALRPATPGFIVTLVATILLAIVSFNTPLLKSVFFLKATLNVNNVNGTITLGTLGYCIDLSTNGTTCSKPSVGYSFDANALLGDNVSFAQIPTVVVKWITYALFLHVIALCAAAISAFFGLLAHVREMSMTCCSSCISGLAAVITLVAFIFDVVLFFLVKERIKGIDGTATFGSAVWLTLAAWILLLFSGCVYACGRCCINRRSRDAQGGGRMDKGWMGGFGNNNNINNGGGGGSGYVDQMRLDAIKAEADRKARQKEVGLPAFPEHDATQPLNNGKPQYLEDESD</sequence>
<evidence type="ECO:0008006" key="5">
    <source>
        <dbReference type="Google" id="ProtNLM"/>
    </source>
</evidence>
<keyword evidence="4" id="KW-1185">Reference proteome</keyword>
<protein>
    <recommendedName>
        <fullName evidence="5">Pali-domain-containing protein</fullName>
    </recommendedName>
</protein>
<keyword evidence="2" id="KW-0812">Transmembrane</keyword>
<proteinExistence type="predicted"/>
<dbReference type="PANTHER" id="PTHR28013">
    <property type="entry name" value="PROTEIN DCV1-RELATED"/>
    <property type="match status" value="1"/>
</dbReference>
<gene>
    <name evidence="3" type="ORF">EW145_g7683</name>
</gene>
<dbReference type="EMBL" id="SGPK01000834">
    <property type="protein sequence ID" value="THG96974.1"/>
    <property type="molecule type" value="Genomic_DNA"/>
</dbReference>
<comment type="caution">
    <text evidence="3">The sequence shown here is derived from an EMBL/GenBank/DDBJ whole genome shotgun (WGS) entry which is preliminary data.</text>
</comment>
<keyword evidence="2" id="KW-1133">Transmembrane helix</keyword>
<dbReference type="PANTHER" id="PTHR28013:SF4">
    <property type="entry name" value="MARVEL DOMAIN-CONTAINING PROTEIN"/>
    <property type="match status" value="1"/>
</dbReference>
<dbReference type="Proteomes" id="UP000308199">
    <property type="component" value="Unassembled WGS sequence"/>
</dbReference>
<feature type="transmembrane region" description="Helical" evidence="2">
    <location>
        <begin position="137"/>
        <end position="159"/>
    </location>
</feature>
<feature type="non-terminal residue" evidence="3">
    <location>
        <position position="286"/>
    </location>
</feature>
<dbReference type="Pfam" id="PF06687">
    <property type="entry name" value="SUR7"/>
    <property type="match status" value="1"/>
</dbReference>
<dbReference type="AlphaFoldDB" id="A0A4S4KFM0"/>
<dbReference type="InterPro" id="IPR051380">
    <property type="entry name" value="pH-response_reg_palI/RIM9"/>
</dbReference>
<feature type="region of interest" description="Disordered" evidence="1">
    <location>
        <begin position="250"/>
        <end position="286"/>
    </location>
</feature>
<name>A0A4S4KFM0_9AGAM</name>
<feature type="transmembrane region" description="Helical" evidence="2">
    <location>
        <begin position="7"/>
        <end position="25"/>
    </location>
</feature>
<feature type="transmembrane region" description="Helical" evidence="2">
    <location>
        <begin position="171"/>
        <end position="195"/>
    </location>
</feature>
<dbReference type="GO" id="GO:0032153">
    <property type="term" value="C:cell division site"/>
    <property type="evidence" value="ECO:0007669"/>
    <property type="project" value="TreeGrafter"/>
</dbReference>
<keyword evidence="2" id="KW-0472">Membrane</keyword>
<dbReference type="InterPro" id="IPR009571">
    <property type="entry name" value="SUR7/Rim9-like_fungi"/>
</dbReference>
<evidence type="ECO:0000256" key="2">
    <source>
        <dbReference type="SAM" id="Phobius"/>
    </source>
</evidence>
<dbReference type="OrthoDB" id="3365245at2759"/>
<feature type="transmembrane region" description="Helical" evidence="2">
    <location>
        <begin position="98"/>
        <end position="125"/>
    </location>
</feature>
<evidence type="ECO:0000313" key="3">
    <source>
        <dbReference type="EMBL" id="THG96974.1"/>
    </source>
</evidence>
<reference evidence="3 4" key="1">
    <citation type="submission" date="2019-02" db="EMBL/GenBank/DDBJ databases">
        <title>Genome sequencing of the rare red list fungi Phellinidium pouzarii.</title>
        <authorList>
            <person name="Buettner E."/>
            <person name="Kellner H."/>
        </authorList>
    </citation>
    <scope>NUCLEOTIDE SEQUENCE [LARGE SCALE GENOMIC DNA]</scope>
    <source>
        <strain evidence="3 4">DSM 108285</strain>
    </source>
</reference>
<evidence type="ECO:0000256" key="1">
    <source>
        <dbReference type="SAM" id="MobiDB-lite"/>
    </source>
</evidence>
<accession>A0A4S4KFM0</accession>